<dbReference type="InterPro" id="IPR023828">
    <property type="entry name" value="Peptidase_S8_Ser-AS"/>
</dbReference>
<protein>
    <submittedName>
        <fullName evidence="10">Serine protease AprX</fullName>
    </submittedName>
</protein>
<evidence type="ECO:0000256" key="2">
    <source>
        <dbReference type="ARBA" id="ARBA00022670"/>
    </source>
</evidence>
<dbReference type="RefSeq" id="WP_091026340.1">
    <property type="nucleotide sequence ID" value="NZ_BKAE01000009.1"/>
</dbReference>
<evidence type="ECO:0000256" key="7">
    <source>
        <dbReference type="RuleBase" id="RU003355"/>
    </source>
</evidence>
<dbReference type="EMBL" id="FNIC01000007">
    <property type="protein sequence ID" value="SDO29448.1"/>
    <property type="molecule type" value="Genomic_DNA"/>
</dbReference>
<dbReference type="InterPro" id="IPR036852">
    <property type="entry name" value="Peptidase_S8/S53_dom_sf"/>
</dbReference>
<keyword evidence="3 6" id="KW-0378">Hydrolase</keyword>
<sequence>MSHLRTRMVALTCAAALAFPLAGATDATATGATNASATLSALRATHAGLDRLLATGTHADRAIVTFSAVPTADQVAALRALGLTVQPMRRLPLALVSGPVAQLVRTVTSGIALDVYPDEQLDYLDTASSDVMSSSTAAARALRSKGLTGKGVTVGVVDSGCDGTHPDLADHITHNVTLVSPEYVNGGTSPTIVVPVDQGPYSNTDLGSGHGTHVAGIIAADGTTGAGQLGVAPDAELACFAIGAVITTTAVVTAFDYMLAQPDLLGIDVVNNSWGNSFRQFDPRDPVNVATKAATLRGAVVVFAAGNSGSEDGEASVSPFNQAPWVISVAAGDLDRKRGSFSSNGLQYDNGRAAPIGSGGHTVFLGDRVGNTQPDLMAPGVDISSTCDSTGSVIGPCPTGGNATASGTSMASPHIAGAAAVLMQANRRLTPAQVRVAMTATASLVSDEGKVLSSSQVGYGHVNLDRAVALVRSGDWKTRLATAQRKATARLLAQDPWQVTRSDLWQEAAPAVAVGGSYSATRTVTLAKGSTALKLALVYPTPGTAANFASYTATLRNAAGKVVATTTTDLLYATGIAHALAKGLKPGRYTVEVTGDYSVSDPDTIDSDSVNGRVVFLQVAQLRRR</sequence>
<evidence type="ECO:0000313" key="10">
    <source>
        <dbReference type="EMBL" id="SDO29448.1"/>
    </source>
</evidence>
<accession>A0A1H0IDH5</accession>
<dbReference type="AlphaFoldDB" id="A0A1H0IDH5"/>
<dbReference type="PROSITE" id="PS00136">
    <property type="entry name" value="SUBTILASE_ASP"/>
    <property type="match status" value="1"/>
</dbReference>
<comment type="similarity">
    <text evidence="1 6 7">Belongs to the peptidase S8 family.</text>
</comment>
<reference evidence="10 11" key="1">
    <citation type="submission" date="2016-10" db="EMBL/GenBank/DDBJ databases">
        <authorList>
            <person name="de Groot N.N."/>
        </authorList>
    </citation>
    <scope>NUCLEOTIDE SEQUENCE [LARGE SCALE GENOMIC DNA]</scope>
    <source>
        <strain evidence="10 11">CGMCC 1.11147</strain>
    </source>
</reference>
<keyword evidence="4 6" id="KW-0720">Serine protease</keyword>
<dbReference type="InterPro" id="IPR023827">
    <property type="entry name" value="Peptidase_S8_Asp-AS"/>
</dbReference>
<dbReference type="SUPFAM" id="SSF52743">
    <property type="entry name" value="Subtilisin-like"/>
    <property type="match status" value="1"/>
</dbReference>
<dbReference type="GO" id="GO:0004252">
    <property type="term" value="F:serine-type endopeptidase activity"/>
    <property type="evidence" value="ECO:0007669"/>
    <property type="project" value="UniProtKB-UniRule"/>
</dbReference>
<dbReference type="PANTHER" id="PTHR43806">
    <property type="entry name" value="PEPTIDASE S8"/>
    <property type="match status" value="1"/>
</dbReference>
<feature type="active site" description="Charge relay system" evidence="5 6">
    <location>
        <position position="409"/>
    </location>
</feature>
<dbReference type="Pfam" id="PF00082">
    <property type="entry name" value="Peptidase_S8"/>
    <property type="match status" value="1"/>
</dbReference>
<feature type="active site" description="Charge relay system" evidence="5 6">
    <location>
        <position position="210"/>
    </location>
</feature>
<evidence type="ECO:0000256" key="1">
    <source>
        <dbReference type="ARBA" id="ARBA00011073"/>
    </source>
</evidence>
<dbReference type="GO" id="GO:0006508">
    <property type="term" value="P:proteolysis"/>
    <property type="evidence" value="ECO:0007669"/>
    <property type="project" value="UniProtKB-KW"/>
</dbReference>
<evidence type="ECO:0000256" key="3">
    <source>
        <dbReference type="ARBA" id="ARBA00022801"/>
    </source>
</evidence>
<organism evidence="10 11">
    <name type="scientific">Nocardioides szechwanensis</name>
    <dbReference type="NCBI Taxonomy" id="1005944"/>
    <lineage>
        <taxon>Bacteria</taxon>
        <taxon>Bacillati</taxon>
        <taxon>Actinomycetota</taxon>
        <taxon>Actinomycetes</taxon>
        <taxon>Propionibacteriales</taxon>
        <taxon>Nocardioidaceae</taxon>
        <taxon>Nocardioides</taxon>
    </lineage>
</organism>
<evidence type="ECO:0000256" key="6">
    <source>
        <dbReference type="PROSITE-ProRule" id="PRU01240"/>
    </source>
</evidence>
<dbReference type="InterPro" id="IPR015500">
    <property type="entry name" value="Peptidase_S8_subtilisin-rel"/>
</dbReference>
<keyword evidence="8" id="KW-0732">Signal</keyword>
<feature type="domain" description="Peptidase S8/S53" evidence="9">
    <location>
        <begin position="149"/>
        <end position="460"/>
    </location>
</feature>
<dbReference type="Proteomes" id="UP000199004">
    <property type="component" value="Unassembled WGS sequence"/>
</dbReference>
<dbReference type="STRING" id="1005944.SAMN05192576_3765"/>
<dbReference type="Gene3D" id="3.40.50.200">
    <property type="entry name" value="Peptidase S8/S53 domain"/>
    <property type="match status" value="1"/>
</dbReference>
<feature type="chain" id="PRO_5011535480" evidence="8">
    <location>
        <begin position="25"/>
        <end position="625"/>
    </location>
</feature>
<evidence type="ECO:0000256" key="5">
    <source>
        <dbReference type="PIRSR" id="PIRSR615500-1"/>
    </source>
</evidence>
<feature type="signal peptide" evidence="8">
    <location>
        <begin position="1"/>
        <end position="24"/>
    </location>
</feature>
<dbReference type="OrthoDB" id="614750at2"/>
<dbReference type="PROSITE" id="PS00137">
    <property type="entry name" value="SUBTILASE_HIS"/>
    <property type="match status" value="1"/>
</dbReference>
<proteinExistence type="inferred from homology"/>
<keyword evidence="11" id="KW-1185">Reference proteome</keyword>
<evidence type="ECO:0000256" key="8">
    <source>
        <dbReference type="SAM" id="SignalP"/>
    </source>
</evidence>
<name>A0A1H0IDH5_9ACTN</name>
<dbReference type="PANTHER" id="PTHR43806:SF11">
    <property type="entry name" value="CEREVISIN-RELATED"/>
    <property type="match status" value="1"/>
</dbReference>
<dbReference type="InterPro" id="IPR050131">
    <property type="entry name" value="Peptidase_S8_subtilisin-like"/>
</dbReference>
<evidence type="ECO:0000313" key="11">
    <source>
        <dbReference type="Proteomes" id="UP000199004"/>
    </source>
</evidence>
<evidence type="ECO:0000259" key="9">
    <source>
        <dbReference type="Pfam" id="PF00082"/>
    </source>
</evidence>
<dbReference type="InterPro" id="IPR022398">
    <property type="entry name" value="Peptidase_S8_His-AS"/>
</dbReference>
<feature type="active site" description="Charge relay system" evidence="5 6">
    <location>
        <position position="158"/>
    </location>
</feature>
<dbReference type="PRINTS" id="PR00723">
    <property type="entry name" value="SUBTILISIN"/>
</dbReference>
<evidence type="ECO:0000256" key="4">
    <source>
        <dbReference type="ARBA" id="ARBA00022825"/>
    </source>
</evidence>
<dbReference type="PROSITE" id="PS00138">
    <property type="entry name" value="SUBTILASE_SER"/>
    <property type="match status" value="1"/>
</dbReference>
<keyword evidence="2 6" id="KW-0645">Protease</keyword>
<dbReference type="PROSITE" id="PS51892">
    <property type="entry name" value="SUBTILASE"/>
    <property type="match status" value="1"/>
</dbReference>
<dbReference type="InterPro" id="IPR000209">
    <property type="entry name" value="Peptidase_S8/S53_dom"/>
</dbReference>
<gene>
    <name evidence="10" type="ORF">SAMN05192576_3765</name>
</gene>